<protein>
    <submittedName>
        <fullName evidence="7">NAD(+) ADP-ribosyltransferase</fullName>
        <ecNumber evidence="7">2.4.2.30</ecNumber>
    </submittedName>
    <submittedName>
        <fullName evidence="8">Putative RCD-ONE-3-like protein</fullName>
    </submittedName>
</protein>
<dbReference type="PANTHER" id="PTHR32263">
    <property type="entry name" value="INACTIVE POLY [ADP-RIBOSE] POLYMERASE SRO4-RELATED"/>
    <property type="match status" value="1"/>
</dbReference>
<keyword evidence="7" id="KW-0808">Transferase</keyword>
<dbReference type="PANTHER" id="PTHR32263:SF12">
    <property type="entry name" value="INACTIVE POLY [ADP-RIBOSE] POLYMERASE SRO4-RELATED"/>
    <property type="match status" value="1"/>
</dbReference>
<dbReference type="EMBL" id="CM007898">
    <property type="protein sequence ID" value="OTG16512.1"/>
    <property type="molecule type" value="Genomic_DNA"/>
</dbReference>
<dbReference type="SUPFAM" id="SSF56399">
    <property type="entry name" value="ADP-ribosylation"/>
    <property type="match status" value="1"/>
</dbReference>
<proteinExistence type="predicted"/>
<comment type="subcellular location">
    <subcellularLocation>
        <location evidence="1">Nucleus</location>
    </subcellularLocation>
</comment>
<evidence type="ECO:0000313" key="9">
    <source>
        <dbReference type="Proteomes" id="UP000215914"/>
    </source>
</evidence>
<keyword evidence="3" id="KW-0346">Stress response</keyword>
<gene>
    <name evidence="8" type="primary">SRO3</name>
    <name evidence="8" type="ORF">HannXRQ_Chr09g0272181</name>
    <name evidence="7" type="ORF">HanXRQr2_Chr09g0410481</name>
</gene>
<dbReference type="GO" id="GO:0003950">
    <property type="term" value="F:NAD+ poly-ADP-ribosyltransferase activity"/>
    <property type="evidence" value="ECO:0007669"/>
    <property type="project" value="UniProtKB-EC"/>
</dbReference>
<dbReference type="PROSITE" id="PS51059">
    <property type="entry name" value="PARP_CATALYTIC"/>
    <property type="match status" value="1"/>
</dbReference>
<sequence length="357" mass="39611">MSHLLVDHRRVRNDVEEEEVSSSFGSKGGGVYYTPVVEDEGEVSDCESGVSGGPSVEKHDLIGINGLVRLDESDKLCGIIGKKFVNRLGEIGIGVGVEYIHRNMFNASVISQARISSFQIFVKAVEKRNGGDANVKYAWFGGSKDEINKIVLHGFGYDNINKDGLFDHGIVLSADHSPLESVESAIPDEDGIKHILLCRVLLGKTELVSRGSKQSHPSSEDFQSGVDDLVSPKKYIVWSSQMNTHILPEFVISFKTLTSMNSQPFQECDQVPKLDGVPVCVKKPISPWIPIPELIAALSKILPPKAIKEITQFRRSYIEHKIPRCDMIRGIRKITGDRLLLTVLKNFNEQRRCNRSG</sequence>
<reference evidence="7 9" key="1">
    <citation type="journal article" date="2017" name="Nature">
        <title>The sunflower genome provides insights into oil metabolism, flowering and Asterid evolution.</title>
        <authorList>
            <person name="Badouin H."/>
            <person name="Gouzy J."/>
            <person name="Grassa C.J."/>
            <person name="Murat F."/>
            <person name="Staton S.E."/>
            <person name="Cottret L."/>
            <person name="Lelandais-Briere C."/>
            <person name="Owens G.L."/>
            <person name="Carrere S."/>
            <person name="Mayjonade B."/>
            <person name="Legrand L."/>
            <person name="Gill N."/>
            <person name="Kane N.C."/>
            <person name="Bowers J.E."/>
            <person name="Hubner S."/>
            <person name="Bellec A."/>
            <person name="Berard A."/>
            <person name="Berges H."/>
            <person name="Blanchet N."/>
            <person name="Boniface M.C."/>
            <person name="Brunel D."/>
            <person name="Catrice O."/>
            <person name="Chaidir N."/>
            <person name="Claudel C."/>
            <person name="Donnadieu C."/>
            <person name="Faraut T."/>
            <person name="Fievet G."/>
            <person name="Helmstetter N."/>
            <person name="King M."/>
            <person name="Knapp S.J."/>
            <person name="Lai Z."/>
            <person name="Le Paslier M.C."/>
            <person name="Lippi Y."/>
            <person name="Lorenzon L."/>
            <person name="Mandel J.R."/>
            <person name="Marage G."/>
            <person name="Marchand G."/>
            <person name="Marquand E."/>
            <person name="Bret-Mestries E."/>
            <person name="Morien E."/>
            <person name="Nambeesan S."/>
            <person name="Nguyen T."/>
            <person name="Pegot-Espagnet P."/>
            <person name="Pouilly N."/>
            <person name="Raftis F."/>
            <person name="Sallet E."/>
            <person name="Schiex T."/>
            <person name="Thomas J."/>
            <person name="Vandecasteele C."/>
            <person name="Vares D."/>
            <person name="Vear F."/>
            <person name="Vautrin S."/>
            <person name="Crespi M."/>
            <person name="Mangin B."/>
            <person name="Burke J.M."/>
            <person name="Salse J."/>
            <person name="Munos S."/>
            <person name="Vincourt P."/>
            <person name="Rieseberg L.H."/>
            <person name="Langlade N.B."/>
        </authorList>
    </citation>
    <scope>NUCLEOTIDE SEQUENCE [LARGE SCALE GENOMIC DNA]</scope>
    <source>
        <strain evidence="9">cv. SF193</strain>
        <tissue evidence="7">Leaves</tissue>
    </source>
</reference>
<evidence type="ECO:0000313" key="8">
    <source>
        <dbReference type="EMBL" id="OTG16512.1"/>
    </source>
</evidence>
<dbReference type="EC" id="2.4.2.30" evidence="7"/>
<reference evidence="8" key="2">
    <citation type="submission" date="2017-02" db="EMBL/GenBank/DDBJ databases">
        <title>Sunflower complete genome.</title>
        <authorList>
            <person name="Langlade N."/>
            <person name="Munos S."/>
        </authorList>
    </citation>
    <scope>NUCLEOTIDE SEQUENCE [LARGE SCALE GENOMIC DNA]</scope>
    <source>
        <tissue evidence="8">Leaves</tissue>
    </source>
</reference>
<feature type="domain" description="RST" evidence="6">
    <location>
        <begin position="282"/>
        <end position="353"/>
    </location>
</feature>
<dbReference type="Gene3D" id="3.90.228.10">
    <property type="match status" value="1"/>
</dbReference>
<dbReference type="InterPro" id="IPR022003">
    <property type="entry name" value="RST"/>
</dbReference>
<evidence type="ECO:0000256" key="4">
    <source>
        <dbReference type="ARBA" id="ARBA00023242"/>
    </source>
</evidence>
<evidence type="ECO:0000256" key="1">
    <source>
        <dbReference type="ARBA" id="ARBA00004123"/>
    </source>
</evidence>
<organism evidence="8 9">
    <name type="scientific">Helianthus annuus</name>
    <name type="common">Common sunflower</name>
    <dbReference type="NCBI Taxonomy" id="4232"/>
    <lineage>
        <taxon>Eukaryota</taxon>
        <taxon>Viridiplantae</taxon>
        <taxon>Streptophyta</taxon>
        <taxon>Embryophyta</taxon>
        <taxon>Tracheophyta</taxon>
        <taxon>Spermatophyta</taxon>
        <taxon>Magnoliopsida</taxon>
        <taxon>eudicotyledons</taxon>
        <taxon>Gunneridae</taxon>
        <taxon>Pentapetalae</taxon>
        <taxon>asterids</taxon>
        <taxon>campanulids</taxon>
        <taxon>Asterales</taxon>
        <taxon>Asteraceae</taxon>
        <taxon>Asteroideae</taxon>
        <taxon>Heliantheae alliance</taxon>
        <taxon>Heliantheae</taxon>
        <taxon>Helianthus</taxon>
    </lineage>
</organism>
<dbReference type="Gramene" id="mRNA:HanXRQr2_Chr09g0410481">
    <property type="protein sequence ID" value="mRNA:HanXRQr2_Chr09g0410481"/>
    <property type="gene ID" value="HanXRQr2_Chr09g0410481"/>
</dbReference>
<dbReference type="PROSITE" id="PS51879">
    <property type="entry name" value="RST"/>
    <property type="match status" value="1"/>
</dbReference>
<dbReference type="Proteomes" id="UP000215914">
    <property type="component" value="Chromosome 9"/>
</dbReference>
<dbReference type="EMBL" id="MNCJ02000324">
    <property type="protein sequence ID" value="KAF5792835.1"/>
    <property type="molecule type" value="Genomic_DNA"/>
</dbReference>
<dbReference type="AlphaFoldDB" id="A0A251U130"/>
<keyword evidence="9" id="KW-1185">Reference proteome</keyword>
<dbReference type="Pfam" id="PF12174">
    <property type="entry name" value="RST"/>
    <property type="match status" value="1"/>
</dbReference>
<feature type="domain" description="PARP catalytic" evidence="5">
    <location>
        <begin position="53"/>
        <end position="275"/>
    </location>
</feature>
<dbReference type="InterPro" id="IPR012317">
    <property type="entry name" value="Poly(ADP-ribose)pol_cat_dom"/>
</dbReference>
<dbReference type="InterPro" id="IPR044964">
    <property type="entry name" value="RCD1/SRO1-5"/>
</dbReference>
<dbReference type="InParanoid" id="A0A251U130"/>
<dbReference type="FunCoup" id="A0A251U130">
    <property type="interactions" value="3"/>
</dbReference>
<dbReference type="OMA" id="DHRENKI"/>
<keyword evidence="4" id="KW-0539">Nucleus</keyword>
<evidence type="ECO:0000256" key="2">
    <source>
        <dbReference type="ARBA" id="ARBA00022473"/>
    </source>
</evidence>
<name>A0A251U130_HELAN</name>
<accession>A0A251U130</accession>
<keyword evidence="7" id="KW-0328">Glycosyltransferase</keyword>
<evidence type="ECO:0000313" key="7">
    <source>
        <dbReference type="EMBL" id="KAF5792835.1"/>
    </source>
</evidence>
<dbReference type="GO" id="GO:0005634">
    <property type="term" value="C:nucleus"/>
    <property type="evidence" value="ECO:0007669"/>
    <property type="project" value="UniProtKB-SubCell"/>
</dbReference>
<evidence type="ECO:0000259" key="5">
    <source>
        <dbReference type="PROSITE" id="PS51059"/>
    </source>
</evidence>
<evidence type="ECO:0000259" key="6">
    <source>
        <dbReference type="PROSITE" id="PS51879"/>
    </source>
</evidence>
<reference evidence="7" key="3">
    <citation type="submission" date="2020-06" db="EMBL/GenBank/DDBJ databases">
        <title>Helianthus annuus Genome sequencing and assembly Release 2.</title>
        <authorList>
            <person name="Gouzy J."/>
            <person name="Langlade N."/>
            <person name="Munos S."/>
        </authorList>
    </citation>
    <scope>NUCLEOTIDE SEQUENCE</scope>
    <source>
        <tissue evidence="7">Leaves</tissue>
    </source>
</reference>
<keyword evidence="2" id="KW-0217">Developmental protein</keyword>
<evidence type="ECO:0000256" key="3">
    <source>
        <dbReference type="ARBA" id="ARBA00023016"/>
    </source>
</evidence>